<evidence type="ECO:0000256" key="3">
    <source>
        <dbReference type="ARBA" id="ARBA00022559"/>
    </source>
</evidence>
<keyword evidence="3" id="KW-0575">Peroxidase</keyword>
<dbReference type="Proteomes" id="UP000663760">
    <property type="component" value="Chromosome 1"/>
</dbReference>
<feature type="binding site" evidence="14">
    <location>
        <position position="10"/>
    </location>
    <ligand>
        <name>Ca(2+)</name>
        <dbReference type="ChEBI" id="CHEBI:29108"/>
        <label>1</label>
    </ligand>
</feature>
<dbReference type="PROSITE" id="PS50873">
    <property type="entry name" value="PEROXIDASE_4"/>
    <property type="match status" value="1"/>
</dbReference>
<evidence type="ECO:0000256" key="9">
    <source>
        <dbReference type="ARBA" id="ARBA00023157"/>
    </source>
</evidence>
<evidence type="ECO:0000256" key="12">
    <source>
        <dbReference type="PIRSR" id="PIRSR600823-1"/>
    </source>
</evidence>
<feature type="binding site" evidence="14">
    <location>
        <position position="12"/>
    </location>
    <ligand>
        <name>Ca(2+)</name>
        <dbReference type="ChEBI" id="CHEBI:29108"/>
        <label>1</label>
    </ligand>
</feature>
<dbReference type="SUPFAM" id="SSF48113">
    <property type="entry name" value="Heme-dependent peroxidases"/>
    <property type="match status" value="1"/>
</dbReference>
<dbReference type="PROSITE" id="PS00435">
    <property type="entry name" value="PEROXIDASE_1"/>
    <property type="match status" value="1"/>
</dbReference>
<comment type="cofactor">
    <cofactor evidence="14">
        <name>Ca(2+)</name>
        <dbReference type="ChEBI" id="CHEBI:29108"/>
    </cofactor>
    <text evidence="14">Binds 2 calcium ions per subunit.</text>
</comment>
<gene>
    <name evidence="17" type="ORF">SI8410_01000845</name>
</gene>
<dbReference type="GO" id="GO:0046872">
    <property type="term" value="F:metal ion binding"/>
    <property type="evidence" value="ECO:0007669"/>
    <property type="project" value="UniProtKB-KW"/>
</dbReference>
<evidence type="ECO:0000256" key="4">
    <source>
        <dbReference type="ARBA" id="ARBA00022617"/>
    </source>
</evidence>
<dbReference type="GO" id="GO:0042744">
    <property type="term" value="P:hydrogen peroxide catabolic process"/>
    <property type="evidence" value="ECO:0007669"/>
    <property type="project" value="UniProtKB-KW"/>
</dbReference>
<dbReference type="InterPro" id="IPR033905">
    <property type="entry name" value="Secretory_peroxidase"/>
</dbReference>
<dbReference type="PRINTS" id="PR00458">
    <property type="entry name" value="PEROXIDASE"/>
</dbReference>
<reference evidence="17" key="1">
    <citation type="submission" date="2020-02" db="EMBL/GenBank/DDBJ databases">
        <authorList>
            <person name="Scholz U."/>
            <person name="Mascher M."/>
            <person name="Fiebig A."/>
        </authorList>
    </citation>
    <scope>NUCLEOTIDE SEQUENCE</scope>
</reference>
<comment type="catalytic activity">
    <reaction evidence="1">
        <text>2 a phenolic donor + H2O2 = 2 a phenolic radical donor + 2 H2O</text>
        <dbReference type="Rhea" id="RHEA:56136"/>
        <dbReference type="ChEBI" id="CHEBI:15377"/>
        <dbReference type="ChEBI" id="CHEBI:16240"/>
        <dbReference type="ChEBI" id="CHEBI:139520"/>
        <dbReference type="ChEBI" id="CHEBI:139521"/>
        <dbReference type="EC" id="1.11.1.7"/>
    </reaction>
</comment>
<dbReference type="FunFam" id="1.10.420.10:FF:000001">
    <property type="entry name" value="Peroxidase"/>
    <property type="match status" value="1"/>
</dbReference>
<feature type="binding site" evidence="14">
    <location>
        <position position="5"/>
    </location>
    <ligand>
        <name>Ca(2+)</name>
        <dbReference type="ChEBI" id="CHEBI:29108"/>
        <label>1</label>
    </ligand>
</feature>
<keyword evidence="6 14" id="KW-0106">Calcium</keyword>
<feature type="binding site" evidence="14">
    <location>
        <position position="14"/>
    </location>
    <ligand>
        <name>Ca(2+)</name>
        <dbReference type="ChEBI" id="CHEBI:29108"/>
        <label>1</label>
    </ligand>
</feature>
<keyword evidence="10" id="KW-0873">Pyrrolidone carboxylic acid</keyword>
<keyword evidence="7" id="KW-0560">Oxidoreductase</keyword>
<comment type="cofactor">
    <cofactor evidence="14">
        <name>heme b</name>
        <dbReference type="ChEBI" id="CHEBI:60344"/>
    </cofactor>
    <text evidence="14">Binds 1 heme b (iron(II)-protoporphyrin IX) group per subunit.</text>
</comment>
<dbReference type="PRINTS" id="PR00461">
    <property type="entry name" value="PLPEROXIDASE"/>
</dbReference>
<dbReference type="InterPro" id="IPR019793">
    <property type="entry name" value="Peroxidases_heam-ligand_BS"/>
</dbReference>
<dbReference type="AlphaFoldDB" id="A0A7I8JXV8"/>
<dbReference type="GO" id="GO:0140825">
    <property type="term" value="F:lactoperoxidase activity"/>
    <property type="evidence" value="ECO:0007669"/>
    <property type="project" value="UniProtKB-EC"/>
</dbReference>
<keyword evidence="8 14" id="KW-0408">Iron</keyword>
<proteinExistence type="inferred from homology"/>
<evidence type="ECO:0000256" key="2">
    <source>
        <dbReference type="ARBA" id="ARBA00006873"/>
    </source>
</evidence>
<evidence type="ECO:0000259" key="16">
    <source>
        <dbReference type="PROSITE" id="PS50873"/>
    </source>
</evidence>
<organism evidence="17 18">
    <name type="scientific">Spirodela intermedia</name>
    <name type="common">Intermediate duckweed</name>
    <dbReference type="NCBI Taxonomy" id="51605"/>
    <lineage>
        <taxon>Eukaryota</taxon>
        <taxon>Viridiplantae</taxon>
        <taxon>Streptophyta</taxon>
        <taxon>Embryophyta</taxon>
        <taxon>Tracheophyta</taxon>
        <taxon>Spermatophyta</taxon>
        <taxon>Magnoliopsida</taxon>
        <taxon>Liliopsida</taxon>
        <taxon>Araceae</taxon>
        <taxon>Lemnoideae</taxon>
        <taxon>Spirodela</taxon>
    </lineage>
</organism>
<dbReference type="GO" id="GO:0020037">
    <property type="term" value="F:heme binding"/>
    <property type="evidence" value="ECO:0007669"/>
    <property type="project" value="InterPro"/>
</dbReference>
<keyword evidence="5 14" id="KW-0479">Metal-binding</keyword>
<evidence type="ECO:0000256" key="13">
    <source>
        <dbReference type="PIRSR" id="PIRSR600823-2"/>
    </source>
</evidence>
<dbReference type="Pfam" id="PF00141">
    <property type="entry name" value="peroxidase"/>
    <property type="match status" value="1"/>
</dbReference>
<evidence type="ECO:0000256" key="7">
    <source>
        <dbReference type="ARBA" id="ARBA00023002"/>
    </source>
</evidence>
<evidence type="ECO:0000256" key="14">
    <source>
        <dbReference type="PIRSR" id="PIRSR600823-3"/>
    </source>
</evidence>
<evidence type="ECO:0000313" key="17">
    <source>
        <dbReference type="EMBL" id="CAA7388658.1"/>
    </source>
</evidence>
<feature type="binding site" description="axial binding residue" evidence="14">
    <location>
        <position position="131"/>
    </location>
    <ligand>
        <name>heme b</name>
        <dbReference type="ChEBI" id="CHEBI:60344"/>
    </ligand>
    <ligandPart>
        <name>Fe</name>
        <dbReference type="ChEBI" id="CHEBI:18248"/>
    </ligandPart>
</feature>
<feature type="domain" description="Plant heme peroxidase family profile" evidence="16">
    <location>
        <begin position="1"/>
        <end position="252"/>
    </location>
</feature>
<feature type="binding site" evidence="14">
    <location>
        <position position="8"/>
    </location>
    <ligand>
        <name>Ca(2+)</name>
        <dbReference type="ChEBI" id="CHEBI:29108"/>
        <label>1</label>
    </ligand>
</feature>
<dbReference type="InterPro" id="IPR002016">
    <property type="entry name" value="Haem_peroxidase"/>
</dbReference>
<accession>A0A7I8JXV8</accession>
<evidence type="ECO:0000256" key="5">
    <source>
        <dbReference type="ARBA" id="ARBA00022723"/>
    </source>
</evidence>
<evidence type="ECO:0000313" key="18">
    <source>
        <dbReference type="Proteomes" id="UP000663760"/>
    </source>
</evidence>
<dbReference type="InterPro" id="IPR000823">
    <property type="entry name" value="Peroxidase_pln"/>
</dbReference>
<dbReference type="FunFam" id="1.10.520.10:FF:000028">
    <property type="entry name" value="Peroxidase"/>
    <property type="match status" value="1"/>
</dbReference>
<evidence type="ECO:0000256" key="15">
    <source>
        <dbReference type="PIRSR" id="PIRSR600823-5"/>
    </source>
</evidence>
<evidence type="ECO:0000256" key="11">
    <source>
        <dbReference type="ARBA" id="ARBA00023324"/>
    </source>
</evidence>
<comment type="similarity">
    <text evidence="2">Belongs to the peroxidase family. Ascorbate peroxidase subfamily.</text>
</comment>
<feature type="binding site" evidence="14">
    <location>
        <position position="190"/>
    </location>
    <ligand>
        <name>Ca(2+)</name>
        <dbReference type="ChEBI" id="CHEBI:29108"/>
        <label>2</label>
    </ligand>
</feature>
<dbReference type="InterPro" id="IPR010255">
    <property type="entry name" value="Haem_peroxidase_sf"/>
</dbReference>
<dbReference type="EMBL" id="LR746264">
    <property type="protein sequence ID" value="CAA7388658.1"/>
    <property type="molecule type" value="Genomic_DNA"/>
</dbReference>
<dbReference type="Gene3D" id="1.10.520.10">
    <property type="match status" value="1"/>
</dbReference>
<feature type="binding site" evidence="13">
    <location>
        <position position="101"/>
    </location>
    <ligand>
        <name>substrate</name>
    </ligand>
</feature>
<keyword evidence="9 15" id="KW-1015">Disulfide bond</keyword>
<feature type="disulfide bond" evidence="15">
    <location>
        <begin position="6"/>
        <end position="11"/>
    </location>
</feature>
<keyword evidence="11" id="KW-0376">Hydrogen peroxide</keyword>
<feature type="binding site" evidence="14">
    <location>
        <position position="26"/>
    </location>
    <ligand>
        <name>Ca(2+)</name>
        <dbReference type="ChEBI" id="CHEBI:29108"/>
        <label>1</label>
    </ligand>
</feature>
<protein>
    <recommendedName>
        <fullName evidence="16">Plant heme peroxidase family profile domain-containing protein</fullName>
    </recommendedName>
</protein>
<dbReference type="Gene3D" id="1.10.420.10">
    <property type="entry name" value="Peroxidase, domain 2"/>
    <property type="match status" value="1"/>
</dbReference>
<sequence length="253" mass="26816">MFFHDCFVRGCDASVLLNTTTNSTAEKDAGPNRTLQGFDVVEQAKAAVEAVCPGIVSCADVLAMASRDSVSFQINRSAWKVQTGRRDGLVSRASETAGNIPGPNANFTSLLQNFQSKSLTLKDLVVLSGAHTIGVRHCSIINRRLYNFTGKGDTDPALNATYAAVLKSQCPPGDAVATVGMDPGSSVSFDNQYYQALKQGKGFFQSSKIVGKLLLGSSDFLTEFGQSMKKMGAIEALTGAAGEIRRTCAVVNS</sequence>
<dbReference type="CDD" id="cd00693">
    <property type="entry name" value="secretory_peroxidase"/>
    <property type="match status" value="1"/>
</dbReference>
<feature type="disulfide bond" evidence="15">
    <location>
        <begin position="58"/>
        <end position="248"/>
    </location>
</feature>
<dbReference type="GO" id="GO:0006979">
    <property type="term" value="P:response to oxidative stress"/>
    <property type="evidence" value="ECO:0007669"/>
    <property type="project" value="InterPro"/>
</dbReference>
<name>A0A7I8JXV8_SPIIN</name>
<feature type="binding site" evidence="14">
    <location>
        <position position="182"/>
    </location>
    <ligand>
        <name>Ca(2+)</name>
        <dbReference type="ChEBI" id="CHEBI:29108"/>
        <label>2</label>
    </ligand>
</feature>
<dbReference type="OrthoDB" id="2113341at2759"/>
<feature type="disulfide bond" evidence="15">
    <location>
        <begin position="138"/>
        <end position="170"/>
    </location>
</feature>
<evidence type="ECO:0000256" key="6">
    <source>
        <dbReference type="ARBA" id="ARBA00022837"/>
    </source>
</evidence>
<feature type="active site" description="Proton acceptor" evidence="12">
    <location>
        <position position="4"/>
    </location>
</feature>
<evidence type="ECO:0000256" key="8">
    <source>
        <dbReference type="ARBA" id="ARBA00023004"/>
    </source>
</evidence>
<keyword evidence="4" id="KW-0349">Heme</keyword>
<feature type="binding site" evidence="14">
    <location>
        <position position="132"/>
    </location>
    <ligand>
        <name>Ca(2+)</name>
        <dbReference type="ChEBI" id="CHEBI:29108"/>
        <label>2</label>
    </ligand>
</feature>
<keyword evidence="18" id="KW-1185">Reference proteome</keyword>
<evidence type="ECO:0000256" key="10">
    <source>
        <dbReference type="ARBA" id="ARBA00023283"/>
    </source>
</evidence>
<dbReference type="PANTHER" id="PTHR31235">
    <property type="entry name" value="PEROXIDASE 25-RELATED"/>
    <property type="match status" value="1"/>
</dbReference>
<evidence type="ECO:0000256" key="1">
    <source>
        <dbReference type="ARBA" id="ARBA00000189"/>
    </source>
</evidence>